<accession>A0A4Q4TSE8</accession>
<name>A0A4Q4TSE8_9PEZI</name>
<feature type="region of interest" description="Disordered" evidence="1">
    <location>
        <begin position="379"/>
        <end position="423"/>
    </location>
</feature>
<organism evidence="2 3">
    <name type="scientific">Monosporascus ibericus</name>
    <dbReference type="NCBI Taxonomy" id="155417"/>
    <lineage>
        <taxon>Eukaryota</taxon>
        <taxon>Fungi</taxon>
        <taxon>Dikarya</taxon>
        <taxon>Ascomycota</taxon>
        <taxon>Pezizomycotina</taxon>
        <taxon>Sordariomycetes</taxon>
        <taxon>Xylariomycetidae</taxon>
        <taxon>Xylariales</taxon>
        <taxon>Xylariales incertae sedis</taxon>
        <taxon>Monosporascus</taxon>
    </lineage>
</organism>
<feature type="region of interest" description="Disordered" evidence="1">
    <location>
        <begin position="1"/>
        <end position="49"/>
    </location>
</feature>
<dbReference type="Gene3D" id="1.20.5.340">
    <property type="match status" value="1"/>
</dbReference>
<reference evidence="2 3" key="1">
    <citation type="submission" date="2018-06" db="EMBL/GenBank/DDBJ databases">
        <title>Complete Genomes of Monosporascus.</title>
        <authorList>
            <person name="Robinson A.J."/>
            <person name="Natvig D.O."/>
        </authorList>
    </citation>
    <scope>NUCLEOTIDE SEQUENCE [LARGE SCALE GENOMIC DNA]</scope>
    <source>
        <strain evidence="2 3">CBS 110550</strain>
    </source>
</reference>
<proteinExistence type="predicted"/>
<evidence type="ECO:0000256" key="1">
    <source>
        <dbReference type="SAM" id="MobiDB-lite"/>
    </source>
</evidence>
<dbReference type="OrthoDB" id="3903267at2759"/>
<gene>
    <name evidence="2" type="ORF">DL764_001118</name>
</gene>
<dbReference type="EMBL" id="QJNU01000031">
    <property type="protein sequence ID" value="RYP09692.1"/>
    <property type="molecule type" value="Genomic_DNA"/>
</dbReference>
<comment type="caution">
    <text evidence="2">The sequence shown here is derived from an EMBL/GenBank/DDBJ whole genome shotgun (WGS) entry which is preliminary data.</text>
</comment>
<sequence length="423" mass="45622">MASVQMKHLTIVPKTGSEEKPAPSPTRSVDSGVNFDSLTSPGQTVPSRGFTHSLAAARGAREQTLESPISVIVNGYPVNASTITDMARELAKARANGEFPRTNTPGYIVQATIDDYGRLMELREARGGAPRSEWPNMRNATNLLINIIRDIRNRDELRGDQVEATTVEDRVANMMQGVHGEANLYRLVQHAVHHAIQNQAVQQDQAVGGVNMSAILGDIHSRLESQAAEGRHGVTESNMENVLEEVFGMIEHALIDASGPLRLNVNRMDNISDANQAQVNAISQHVNAIGGYVNAMGSQLNSMNGNVSSVAGNVQTLSSQLSVLQTIINMLPKMVTQAVQDILPQAAQEPIVPIIVASLQASMFSKKGGVSGKGADFDFDEKHANNEKSPGQHKKKPNFFKRFFGSSKRGSQDDHAGASGLCF</sequence>
<dbReference type="AlphaFoldDB" id="A0A4Q4TSE8"/>
<keyword evidence="3" id="KW-1185">Reference proteome</keyword>
<evidence type="ECO:0000313" key="2">
    <source>
        <dbReference type="EMBL" id="RYP09692.1"/>
    </source>
</evidence>
<dbReference type="Proteomes" id="UP000293360">
    <property type="component" value="Unassembled WGS sequence"/>
</dbReference>
<dbReference type="STRING" id="155417.A0A4Q4TSE8"/>
<evidence type="ECO:0000313" key="3">
    <source>
        <dbReference type="Proteomes" id="UP000293360"/>
    </source>
</evidence>
<protein>
    <submittedName>
        <fullName evidence="2">Uncharacterized protein</fullName>
    </submittedName>
</protein>
<feature type="compositionally biased region" description="Polar residues" evidence="1">
    <location>
        <begin position="25"/>
        <end position="46"/>
    </location>
</feature>